<feature type="compositionally biased region" description="Polar residues" evidence="2">
    <location>
        <begin position="217"/>
        <end position="228"/>
    </location>
</feature>
<proteinExistence type="predicted"/>
<dbReference type="Pfam" id="PF00566">
    <property type="entry name" value="RabGAP-TBC"/>
    <property type="match status" value="1"/>
</dbReference>
<feature type="compositionally biased region" description="Pro residues" evidence="2">
    <location>
        <begin position="192"/>
        <end position="203"/>
    </location>
</feature>
<organism evidence="4 5">
    <name type="scientific">Microbotryum silenes-dioicae</name>
    <dbReference type="NCBI Taxonomy" id="796604"/>
    <lineage>
        <taxon>Eukaryota</taxon>
        <taxon>Fungi</taxon>
        <taxon>Dikarya</taxon>
        <taxon>Basidiomycota</taxon>
        <taxon>Pucciniomycotina</taxon>
        <taxon>Microbotryomycetes</taxon>
        <taxon>Microbotryales</taxon>
        <taxon>Microbotryaceae</taxon>
        <taxon>Microbotryum</taxon>
    </lineage>
</organism>
<dbReference type="PANTHER" id="PTHR47219:SF15">
    <property type="entry name" value="TBC1 DOMAIN FAMILY MEMBER 12 ISOFORM X1"/>
    <property type="match status" value="1"/>
</dbReference>
<dbReference type="Gene3D" id="1.10.10.750">
    <property type="entry name" value="Ypt/Rab-GAP domain of gyp1p, domain 1"/>
    <property type="match status" value="1"/>
</dbReference>
<evidence type="ECO:0000313" key="4">
    <source>
        <dbReference type="EMBL" id="SGY46324.1"/>
    </source>
</evidence>
<feature type="compositionally biased region" description="Polar residues" evidence="2">
    <location>
        <begin position="154"/>
        <end position="168"/>
    </location>
</feature>
<dbReference type="Gene3D" id="1.10.8.270">
    <property type="entry name" value="putative rabgap domain of human tbc1 domain family member 14 like domains"/>
    <property type="match status" value="1"/>
</dbReference>
<dbReference type="Gene3D" id="1.10.472.80">
    <property type="entry name" value="Ypt/Rab-GAP domain of gyp1p, domain 3"/>
    <property type="match status" value="1"/>
</dbReference>
<dbReference type="InterPro" id="IPR050302">
    <property type="entry name" value="Rab_GAP_TBC_domain"/>
</dbReference>
<feature type="compositionally biased region" description="Basic and acidic residues" evidence="2">
    <location>
        <begin position="117"/>
        <end position="146"/>
    </location>
</feature>
<evidence type="ECO:0000256" key="1">
    <source>
        <dbReference type="SAM" id="Coils"/>
    </source>
</evidence>
<evidence type="ECO:0000256" key="2">
    <source>
        <dbReference type="SAM" id="MobiDB-lite"/>
    </source>
</evidence>
<dbReference type="GO" id="GO:0005096">
    <property type="term" value="F:GTPase activator activity"/>
    <property type="evidence" value="ECO:0007669"/>
    <property type="project" value="TreeGrafter"/>
</dbReference>
<dbReference type="InterPro" id="IPR000195">
    <property type="entry name" value="Rab-GAP-TBC_dom"/>
</dbReference>
<feature type="compositionally biased region" description="Low complexity" evidence="2">
    <location>
        <begin position="204"/>
        <end position="215"/>
    </location>
</feature>
<evidence type="ECO:0000313" key="5">
    <source>
        <dbReference type="Proteomes" id="UP000249464"/>
    </source>
</evidence>
<keyword evidence="5" id="KW-1185">Reference proteome</keyword>
<accession>A0A2X0M388</accession>
<evidence type="ECO:0000259" key="3">
    <source>
        <dbReference type="PROSITE" id="PS50086"/>
    </source>
</evidence>
<keyword evidence="1" id="KW-0175">Coiled coil</keyword>
<dbReference type="InterPro" id="IPR035969">
    <property type="entry name" value="Rab-GAP_TBC_sf"/>
</dbReference>
<name>A0A2X0M388_9BASI</name>
<dbReference type="STRING" id="796604.A0A2X0M388"/>
<dbReference type="SMART" id="SM00164">
    <property type="entry name" value="TBC"/>
    <property type="match status" value="1"/>
</dbReference>
<dbReference type="PROSITE" id="PS50086">
    <property type="entry name" value="TBC_RABGAP"/>
    <property type="match status" value="1"/>
</dbReference>
<dbReference type="Proteomes" id="UP000249464">
    <property type="component" value="Unassembled WGS sequence"/>
</dbReference>
<sequence>MADLADDMSFDITAALDQVQSRVQARDDDDDDRSAGAAVHSGDAGALSHVTNAQLPQLDSGIRGAAESDHAAPAYSEQPDHHQDDQEDADEPASPPDEGDLSRPSWAQERSQSLTGHRVDEEGGDELRGITRAAESHSKSIPHYDNDGDGNDDMTFQTIRLDQYTLASPTPAADGPSEIPSVSGARLTTSPPLAPLAAPPSATPSPTLSASADSSFAPETTTTAATSKQDLDDEEEEVQDETNAESQAEAERRNDSSKASSTPADGDATPVDADGTPSNLVAKRKASLSGRPIAVAFDGQPAGTSTPPVAIATSPTKAKRLGTRVPTEIQKIMSMTRQRDLPPKDKLEEERHLKQLEEMRAAAKEAERRRQFQLQAAAMARATRIAAAHSVWENQVLPNWRAVTHESAEGRGLRKLWWDGTMPVRWRGRLWSLCIGNGLAVSRTSFAGILSQARRGLNDGTFFKETMAALEEDVQGTLRNLKLFQRGGAMHEDLINLLLGYVVYASKATGQKPCYPPGLACPAAMLLINMSVADAFISLVNLVNKSFLKSFYGDNPDEPDAYYRIFDTLLADNMPKVYENFYKEVVRPSLYLHPWLTSMFVQFLPLDLSTRLFDVFLLEGDAFVFRVALVLLQILEPRLFNPVQSELDEVFRGKDRGAIAVVRRERIGSILLGGGGETEEEVRDVLVEEVYTEMGCTEDRVFELLGQQDWKEETWNRLVERELPEAD</sequence>
<protein>
    <submittedName>
        <fullName evidence="4">BQ5605_C001g00413 protein</fullName>
    </submittedName>
</protein>
<reference evidence="4 5" key="1">
    <citation type="submission" date="2016-11" db="EMBL/GenBank/DDBJ databases">
        <authorList>
            <person name="Jaros S."/>
            <person name="Januszkiewicz K."/>
            <person name="Wedrychowicz H."/>
        </authorList>
    </citation>
    <scope>NUCLEOTIDE SEQUENCE [LARGE SCALE GENOMIC DNA]</scope>
</reference>
<dbReference type="EMBL" id="FQNC01000043">
    <property type="protein sequence ID" value="SGY46324.1"/>
    <property type="molecule type" value="Genomic_DNA"/>
</dbReference>
<dbReference type="GO" id="GO:0031267">
    <property type="term" value="F:small GTPase binding"/>
    <property type="evidence" value="ECO:0007669"/>
    <property type="project" value="TreeGrafter"/>
</dbReference>
<dbReference type="SUPFAM" id="SSF47923">
    <property type="entry name" value="Ypt/Rab-GAP domain of gyp1p"/>
    <property type="match status" value="2"/>
</dbReference>
<feature type="coiled-coil region" evidence="1">
    <location>
        <begin position="346"/>
        <end position="376"/>
    </location>
</feature>
<gene>
    <name evidence="4" type="primary">BQ5605_C001g00413</name>
    <name evidence="4" type="ORF">BQ5605_C001G00413</name>
</gene>
<feature type="region of interest" description="Disordered" evidence="2">
    <location>
        <begin position="20"/>
        <end position="284"/>
    </location>
</feature>
<feature type="domain" description="Rab-GAP TBC" evidence="3">
    <location>
        <begin position="421"/>
        <end position="620"/>
    </location>
</feature>
<dbReference type="AlphaFoldDB" id="A0A2X0M388"/>
<dbReference type="PANTHER" id="PTHR47219">
    <property type="entry name" value="RAB GTPASE-ACTIVATING PROTEIN 1-LIKE"/>
    <property type="match status" value="1"/>
</dbReference>
<feature type="compositionally biased region" description="Acidic residues" evidence="2">
    <location>
        <begin position="231"/>
        <end position="243"/>
    </location>
</feature>